<sequence>MSGGIIVINADVKIEDFQEIINLFVEDSGDEVASYIHMNRLFIDSAYSELMLRFNTTTKKLVIARIGFKNTRKGYGTRLLGYLKEYAARNDYEAIVIESVQTEEAYSFAIKNGFEKVPNPALNGINLDSFFGDLILNLNTEK</sequence>
<evidence type="ECO:0000313" key="1">
    <source>
        <dbReference type="EMBL" id="MBO3794233.1"/>
    </source>
</evidence>
<protein>
    <recommendedName>
        <fullName evidence="3">N-acetyltransferase domain-containing protein</fullName>
    </recommendedName>
</protein>
<dbReference type="InterPro" id="IPR016181">
    <property type="entry name" value="Acyl_CoA_acyltransferase"/>
</dbReference>
<gene>
    <name evidence="1" type="ORF">J5227_07905</name>
</gene>
<evidence type="ECO:0008006" key="3">
    <source>
        <dbReference type="Google" id="ProtNLM"/>
    </source>
</evidence>
<name>A0A8I2B8A9_BACIU</name>
<comment type="caution">
    <text evidence="1">The sequence shown here is derived from an EMBL/GenBank/DDBJ whole genome shotgun (WGS) entry which is preliminary data.</text>
</comment>
<evidence type="ECO:0000313" key="2">
    <source>
        <dbReference type="Proteomes" id="UP000665181"/>
    </source>
</evidence>
<accession>A0A8I2B8A9</accession>
<dbReference type="EMBL" id="JAGFPW010000005">
    <property type="protein sequence ID" value="MBO3794233.1"/>
    <property type="molecule type" value="Genomic_DNA"/>
</dbReference>
<dbReference type="AlphaFoldDB" id="A0A8I2B8A9"/>
<proteinExistence type="predicted"/>
<organism evidence="1 2">
    <name type="scientific">Bacillus subtilis</name>
    <dbReference type="NCBI Taxonomy" id="1423"/>
    <lineage>
        <taxon>Bacteria</taxon>
        <taxon>Bacillati</taxon>
        <taxon>Bacillota</taxon>
        <taxon>Bacilli</taxon>
        <taxon>Bacillales</taxon>
        <taxon>Bacillaceae</taxon>
        <taxon>Bacillus</taxon>
    </lineage>
</organism>
<dbReference type="Proteomes" id="UP000665181">
    <property type="component" value="Unassembled WGS sequence"/>
</dbReference>
<reference evidence="1" key="1">
    <citation type="submission" date="2021-03" db="EMBL/GenBank/DDBJ databases">
        <title>Isolation of Bacillus subtilis from fermented food sample.</title>
        <authorList>
            <person name="Lakshmanan V."/>
            <person name="Athira K."/>
            <person name="Rajagopal K."/>
        </authorList>
    </citation>
    <scope>NUCLEOTIDE SEQUENCE</scope>
    <source>
        <strain evidence="1">S1</strain>
    </source>
</reference>
<dbReference type="SUPFAM" id="SSF55729">
    <property type="entry name" value="Acyl-CoA N-acyltransferases (Nat)"/>
    <property type="match status" value="1"/>
</dbReference>
<dbReference type="Gene3D" id="3.40.630.30">
    <property type="match status" value="1"/>
</dbReference>
<dbReference type="RefSeq" id="WP_163190132.1">
    <property type="nucleotide sequence ID" value="NZ_JAGFPW010000005.1"/>
</dbReference>